<accession>A0A1W1W8D6</accession>
<evidence type="ECO:0000256" key="2">
    <source>
        <dbReference type="ARBA" id="ARBA00012682"/>
    </source>
</evidence>
<evidence type="ECO:0000256" key="4">
    <source>
        <dbReference type="ARBA" id="ARBA00023002"/>
    </source>
</evidence>
<comment type="similarity">
    <text evidence="1 6">Belongs to the iron/manganese superoxide dismutase family.</text>
</comment>
<comment type="function">
    <text evidence="6">Destroys radicals which are normally produced within the cells and which are toxic to biological systems.</text>
</comment>
<dbReference type="InterPro" id="IPR050265">
    <property type="entry name" value="Fe/Mn_Superoxide_Dismutase"/>
</dbReference>
<dbReference type="EC" id="1.15.1.1" evidence="2 6"/>
<dbReference type="OrthoDB" id="9803125at2"/>
<feature type="binding site" evidence="5">
    <location>
        <position position="28"/>
    </location>
    <ligand>
        <name>Mn(2+)</name>
        <dbReference type="ChEBI" id="CHEBI:29035"/>
    </ligand>
</feature>
<dbReference type="InterPro" id="IPR019831">
    <property type="entry name" value="Mn/Fe_SOD_N"/>
</dbReference>
<keyword evidence="10" id="KW-1185">Reference proteome</keyword>
<dbReference type="SUPFAM" id="SSF54719">
    <property type="entry name" value="Fe,Mn superoxide dismutase (SOD), C-terminal domain"/>
    <property type="match status" value="1"/>
</dbReference>
<feature type="binding site" evidence="5">
    <location>
        <position position="79"/>
    </location>
    <ligand>
        <name>Mn(2+)</name>
        <dbReference type="ChEBI" id="CHEBI:29035"/>
    </ligand>
</feature>
<dbReference type="STRING" id="28034.BFX07_10225"/>
<dbReference type="GO" id="GO:0046872">
    <property type="term" value="F:metal ion binding"/>
    <property type="evidence" value="ECO:0007669"/>
    <property type="project" value="UniProtKB-KW"/>
</dbReference>
<dbReference type="Pfam" id="PF00081">
    <property type="entry name" value="Sod_Fe_N"/>
    <property type="match status" value="1"/>
</dbReference>
<dbReference type="Gene3D" id="1.10.287.990">
    <property type="entry name" value="Fe,Mn superoxide dismutase (SOD) domain"/>
    <property type="match status" value="1"/>
</dbReference>
<feature type="binding site" evidence="5">
    <location>
        <position position="164"/>
    </location>
    <ligand>
        <name>Mn(2+)</name>
        <dbReference type="ChEBI" id="CHEBI:29035"/>
    </ligand>
</feature>
<dbReference type="PANTHER" id="PTHR11404">
    <property type="entry name" value="SUPEROXIDE DISMUTASE 2"/>
    <property type="match status" value="1"/>
</dbReference>
<dbReference type="AlphaFoldDB" id="A0A1W1W8D6"/>
<keyword evidence="3 5" id="KW-0479">Metal-binding</keyword>
<evidence type="ECO:0000256" key="5">
    <source>
        <dbReference type="PIRSR" id="PIRSR000349-1"/>
    </source>
</evidence>
<dbReference type="InterPro" id="IPR036324">
    <property type="entry name" value="Mn/Fe_SOD_N_sf"/>
</dbReference>
<organism evidence="9 10">
    <name type="scientific">Sulfobacillus thermosulfidooxidans (strain DSM 9293 / VKM B-1269 / AT-1)</name>
    <dbReference type="NCBI Taxonomy" id="929705"/>
    <lineage>
        <taxon>Bacteria</taxon>
        <taxon>Bacillati</taxon>
        <taxon>Bacillota</taxon>
        <taxon>Clostridia</taxon>
        <taxon>Eubacteriales</taxon>
        <taxon>Clostridiales Family XVII. Incertae Sedis</taxon>
        <taxon>Sulfobacillus</taxon>
    </lineage>
</organism>
<dbReference type="InterPro" id="IPR001189">
    <property type="entry name" value="Mn/Fe_SOD"/>
</dbReference>
<comment type="catalytic activity">
    <reaction evidence="6">
        <text>2 superoxide + 2 H(+) = H2O2 + O2</text>
        <dbReference type="Rhea" id="RHEA:20696"/>
        <dbReference type="ChEBI" id="CHEBI:15378"/>
        <dbReference type="ChEBI" id="CHEBI:15379"/>
        <dbReference type="ChEBI" id="CHEBI:16240"/>
        <dbReference type="ChEBI" id="CHEBI:18421"/>
        <dbReference type="EC" id="1.15.1.1"/>
    </reaction>
</comment>
<dbReference type="InterPro" id="IPR036314">
    <property type="entry name" value="SOD_C_sf"/>
</dbReference>
<evidence type="ECO:0000313" key="9">
    <source>
        <dbReference type="EMBL" id="SMC02320.1"/>
    </source>
</evidence>
<evidence type="ECO:0000259" key="7">
    <source>
        <dbReference type="Pfam" id="PF00081"/>
    </source>
</evidence>
<evidence type="ECO:0000256" key="3">
    <source>
        <dbReference type="ARBA" id="ARBA00022723"/>
    </source>
</evidence>
<feature type="domain" description="Manganese/iron superoxide dismutase C-terminal" evidence="8">
    <location>
        <begin position="95"/>
        <end position="193"/>
    </location>
</feature>
<dbReference type="InterPro" id="IPR019832">
    <property type="entry name" value="Mn/Fe_SOD_C"/>
</dbReference>
<dbReference type="EMBL" id="FWWY01000001">
    <property type="protein sequence ID" value="SMC02320.1"/>
    <property type="molecule type" value="Genomic_DNA"/>
</dbReference>
<evidence type="ECO:0000256" key="6">
    <source>
        <dbReference type="RuleBase" id="RU000414"/>
    </source>
</evidence>
<name>A0A1W1W8D6_SULTA</name>
<dbReference type="PANTHER" id="PTHR11404:SF6">
    <property type="entry name" value="SUPEROXIDE DISMUTASE [MN], MITOCHONDRIAL"/>
    <property type="match status" value="1"/>
</dbReference>
<dbReference type="GO" id="GO:0004784">
    <property type="term" value="F:superoxide dismutase activity"/>
    <property type="evidence" value="ECO:0007669"/>
    <property type="project" value="UniProtKB-EC"/>
</dbReference>
<feature type="binding site" evidence="5">
    <location>
        <position position="160"/>
    </location>
    <ligand>
        <name>Mn(2+)</name>
        <dbReference type="ChEBI" id="CHEBI:29035"/>
    </ligand>
</feature>
<proteinExistence type="inferred from homology"/>
<dbReference type="SUPFAM" id="SSF46609">
    <property type="entry name" value="Fe,Mn superoxide dismutase (SOD), N-terminal domain"/>
    <property type="match status" value="1"/>
</dbReference>
<gene>
    <name evidence="9" type="ORF">SAMN00768000_0532</name>
</gene>
<evidence type="ECO:0000259" key="8">
    <source>
        <dbReference type="Pfam" id="PF02777"/>
    </source>
</evidence>
<feature type="domain" description="Manganese/iron superoxide dismutase N-terminal" evidence="7">
    <location>
        <begin position="20"/>
        <end position="86"/>
    </location>
</feature>
<dbReference type="Gene3D" id="3.55.40.20">
    <property type="entry name" value="Iron/manganese superoxide dismutase, C-terminal domain"/>
    <property type="match status" value="1"/>
</dbReference>
<dbReference type="Pfam" id="PF02777">
    <property type="entry name" value="Sod_Fe_C"/>
    <property type="match status" value="1"/>
</dbReference>
<evidence type="ECO:0000313" key="10">
    <source>
        <dbReference type="Proteomes" id="UP000192660"/>
    </source>
</evidence>
<dbReference type="RefSeq" id="WP_020376406.1">
    <property type="nucleotide sequence ID" value="NZ_FWWY01000001.1"/>
</dbReference>
<protein>
    <recommendedName>
        <fullName evidence="2 6">Superoxide dismutase</fullName>
        <ecNumber evidence="2 6">1.15.1.1</ecNumber>
    </recommendedName>
</protein>
<keyword evidence="4 6" id="KW-0560">Oxidoreductase</keyword>
<reference evidence="10" key="1">
    <citation type="submission" date="2017-04" db="EMBL/GenBank/DDBJ databases">
        <authorList>
            <person name="Varghese N."/>
            <person name="Submissions S."/>
        </authorList>
    </citation>
    <scope>NUCLEOTIDE SEQUENCE [LARGE SCALE GENOMIC DNA]</scope>
    <source>
        <strain evidence="10">DSM 9293</strain>
    </source>
</reference>
<dbReference type="PIRSF" id="PIRSF000349">
    <property type="entry name" value="SODismutase"/>
    <property type="match status" value="1"/>
</dbReference>
<evidence type="ECO:0000256" key="1">
    <source>
        <dbReference type="ARBA" id="ARBA00008714"/>
    </source>
</evidence>
<dbReference type="Proteomes" id="UP000192660">
    <property type="component" value="Unassembled WGS sequence"/>
</dbReference>
<sequence length="199" mass="23137">MAEQRPYRDLKESCLTMEGISKEEIEQHYGILYKGYVNKLNEIRSKMETVDLSTANQSYSELRGLKTEETFCLNGSKLHEWYFDNLGGKGGEAHGRIRELIERDFGSYQKFEAEFKATGLAVRGWVVLAYDLDDEKLHIYGQDAHNVGVPWGAYPLFVLDVYEHSYGIDYGVKRAPYIEAFMKNVDWDEVNKRLEKYHI</sequence>